<name>A0A1J7JLU3_9PEZI</name>
<dbReference type="InParanoid" id="A0A1J7JLU3"/>
<keyword evidence="3" id="KW-1185">Reference proteome</keyword>
<gene>
    <name evidence="2" type="ORF">CONLIGDRAFT_632924</name>
</gene>
<feature type="region of interest" description="Disordered" evidence="1">
    <location>
        <begin position="20"/>
        <end position="80"/>
    </location>
</feature>
<organism evidence="2 3">
    <name type="scientific">Coniochaeta ligniaria NRRL 30616</name>
    <dbReference type="NCBI Taxonomy" id="1408157"/>
    <lineage>
        <taxon>Eukaryota</taxon>
        <taxon>Fungi</taxon>
        <taxon>Dikarya</taxon>
        <taxon>Ascomycota</taxon>
        <taxon>Pezizomycotina</taxon>
        <taxon>Sordariomycetes</taxon>
        <taxon>Sordariomycetidae</taxon>
        <taxon>Coniochaetales</taxon>
        <taxon>Coniochaetaceae</taxon>
        <taxon>Coniochaeta</taxon>
    </lineage>
</organism>
<dbReference type="AlphaFoldDB" id="A0A1J7JLU3"/>
<proteinExistence type="predicted"/>
<dbReference type="EMBL" id="KV875098">
    <property type="protein sequence ID" value="OIW28674.1"/>
    <property type="molecule type" value="Genomic_DNA"/>
</dbReference>
<accession>A0A1J7JLU3</accession>
<evidence type="ECO:0000256" key="1">
    <source>
        <dbReference type="SAM" id="MobiDB-lite"/>
    </source>
</evidence>
<protein>
    <submittedName>
        <fullName evidence="2">Uncharacterized protein</fullName>
    </submittedName>
</protein>
<evidence type="ECO:0000313" key="2">
    <source>
        <dbReference type="EMBL" id="OIW28674.1"/>
    </source>
</evidence>
<reference evidence="2 3" key="1">
    <citation type="submission" date="2016-10" db="EMBL/GenBank/DDBJ databases">
        <title>Draft genome sequence of Coniochaeta ligniaria NRRL30616, a lignocellulolytic fungus for bioabatement of inhibitors in plant biomass hydrolysates.</title>
        <authorList>
            <consortium name="DOE Joint Genome Institute"/>
            <person name="Jimenez D.J."/>
            <person name="Hector R.E."/>
            <person name="Riley R."/>
            <person name="Sun H."/>
            <person name="Grigoriev I.V."/>
            <person name="Van Elsas J.D."/>
            <person name="Nichols N.N."/>
        </authorList>
    </citation>
    <scope>NUCLEOTIDE SEQUENCE [LARGE SCALE GENOMIC DNA]</scope>
    <source>
        <strain evidence="2 3">NRRL 30616</strain>
    </source>
</reference>
<evidence type="ECO:0000313" key="3">
    <source>
        <dbReference type="Proteomes" id="UP000182658"/>
    </source>
</evidence>
<dbReference type="Proteomes" id="UP000182658">
    <property type="component" value="Unassembled WGS sequence"/>
</dbReference>
<feature type="compositionally biased region" description="Polar residues" evidence="1">
    <location>
        <begin position="51"/>
        <end position="64"/>
    </location>
</feature>
<sequence>MSHLPPLDAQLLLFLPSALHSHSPPRLFHHPHISRSPPPQPPPLCTSHTPTQQTGSPSLHTTDNAPHKETYRTPPPHTQP</sequence>